<organism evidence="1 2">
    <name type="scientific">Oleispira antarctica RB-8</name>
    <dbReference type="NCBI Taxonomy" id="698738"/>
    <lineage>
        <taxon>Bacteria</taxon>
        <taxon>Pseudomonadati</taxon>
        <taxon>Pseudomonadota</taxon>
        <taxon>Gammaproteobacteria</taxon>
        <taxon>Oceanospirillales</taxon>
        <taxon>Oceanospirillaceae</taxon>
        <taxon>Oleispira</taxon>
    </lineage>
</organism>
<dbReference type="KEGG" id="oai:OLEAN_C29000"/>
<dbReference type="AlphaFoldDB" id="R4YPK9"/>
<dbReference type="EMBL" id="FO203512">
    <property type="protein sequence ID" value="CCK77076.1"/>
    <property type="molecule type" value="Genomic_DNA"/>
</dbReference>
<proteinExistence type="predicted"/>
<evidence type="ECO:0000313" key="2">
    <source>
        <dbReference type="Proteomes" id="UP000032749"/>
    </source>
</evidence>
<accession>R4YPK9</accession>
<evidence type="ECO:0000313" key="1">
    <source>
        <dbReference type="EMBL" id="CCK77076.1"/>
    </source>
</evidence>
<name>R4YPK9_OLEAN</name>
<gene>
    <name evidence="1" type="ORF">OLEAN_C29000</name>
</gene>
<dbReference type="Proteomes" id="UP000032749">
    <property type="component" value="Chromosome"/>
</dbReference>
<reference evidence="1 2" key="1">
    <citation type="journal article" date="2013" name="Nat. Commun.">
        <title>Genome sequence and functional genomic analysis of the oil-degrading bacterium Oleispira antarctica.</title>
        <authorList>
            <person name="Kube M."/>
            <person name="Chernikova T.N."/>
            <person name="Al-Ramahi Y."/>
            <person name="Beloqui A."/>
            <person name="Lopez-Cortez N."/>
            <person name="Guazzaroni M.E."/>
            <person name="Heipieper H.J."/>
            <person name="Klages S."/>
            <person name="Kotsyurbenko O.R."/>
            <person name="Langer I."/>
            <person name="Nechitaylo T.Y."/>
            <person name="Lunsdorf H."/>
            <person name="Fernandez M."/>
            <person name="Juarez S."/>
            <person name="Ciordia S."/>
            <person name="Singer A."/>
            <person name="Kagan O."/>
            <person name="Egorova O."/>
            <person name="Petit P.A."/>
            <person name="Stogios P."/>
            <person name="Kim Y."/>
            <person name="Tchigvintsev A."/>
            <person name="Flick R."/>
            <person name="Denaro R."/>
            <person name="Genovese M."/>
            <person name="Albar J.P."/>
            <person name="Reva O.N."/>
            <person name="Martinez-Gomariz M."/>
            <person name="Tran H."/>
            <person name="Ferrer M."/>
            <person name="Savchenko A."/>
            <person name="Yakunin A.F."/>
            <person name="Yakimov M.M."/>
            <person name="Golyshina O.V."/>
            <person name="Reinhardt R."/>
            <person name="Golyshin P.N."/>
        </authorList>
    </citation>
    <scope>NUCLEOTIDE SEQUENCE [LARGE SCALE GENOMIC DNA]</scope>
</reference>
<keyword evidence="2" id="KW-1185">Reference proteome</keyword>
<dbReference type="STRING" id="698738.OLEAN_C29000"/>
<sequence>MDKLAALTILLAVAVIIYLLNPGSQTQVPAPTPLPITAPALEKMDTQQPNIILKNTNESAHNHKTTDSQVEIPQFIQDSLEARRIPASELVEQHHPDGSISVDLKGQFQHVPVAVMGQDGKPRITEKVITPSGQK</sequence>
<dbReference type="HOGENOM" id="CLU_1883648_0_0_6"/>
<protein>
    <submittedName>
        <fullName evidence="1">Uncharacterized protein</fullName>
    </submittedName>
</protein>